<dbReference type="NCBIfam" id="TIGR01726">
    <property type="entry name" value="HEQRo_perm_3TM"/>
    <property type="match status" value="1"/>
</dbReference>
<evidence type="ECO:0000256" key="4">
    <source>
        <dbReference type="ARBA" id="ARBA00022692"/>
    </source>
</evidence>
<gene>
    <name evidence="10" type="ORF">IAC55_08445</name>
</gene>
<evidence type="ECO:0000256" key="2">
    <source>
        <dbReference type="ARBA" id="ARBA00022448"/>
    </source>
</evidence>
<evidence type="ECO:0000259" key="9">
    <source>
        <dbReference type="PROSITE" id="PS50928"/>
    </source>
</evidence>
<dbReference type="Pfam" id="PF00528">
    <property type="entry name" value="BPD_transp_1"/>
    <property type="match status" value="1"/>
</dbReference>
<dbReference type="InterPro" id="IPR010065">
    <property type="entry name" value="AA_ABC_transptr_permease_3TM"/>
</dbReference>
<dbReference type="Gene3D" id="1.10.3720.10">
    <property type="entry name" value="MetI-like"/>
    <property type="match status" value="1"/>
</dbReference>
<dbReference type="EMBL" id="JADIMX010000165">
    <property type="protein sequence ID" value="MBO8435332.1"/>
    <property type="molecule type" value="Genomic_DNA"/>
</dbReference>
<dbReference type="SUPFAM" id="SSF161098">
    <property type="entry name" value="MetI-like"/>
    <property type="match status" value="1"/>
</dbReference>
<dbReference type="GO" id="GO:0043190">
    <property type="term" value="C:ATP-binding cassette (ABC) transporter complex"/>
    <property type="evidence" value="ECO:0007669"/>
    <property type="project" value="InterPro"/>
</dbReference>
<feature type="domain" description="ABC transmembrane type-1" evidence="9">
    <location>
        <begin position="15"/>
        <end position="204"/>
    </location>
</feature>
<feature type="transmembrane region" description="Helical" evidence="8">
    <location>
        <begin position="87"/>
        <end position="105"/>
    </location>
</feature>
<name>A0A9D9DWA6_9FIRM</name>
<evidence type="ECO:0000256" key="7">
    <source>
        <dbReference type="ARBA" id="ARBA00023136"/>
    </source>
</evidence>
<dbReference type="FunFam" id="1.10.3720.10:FF:000006">
    <property type="entry name" value="Glutamate/aspartate ABC transporter, permease protein GltK"/>
    <property type="match status" value="1"/>
</dbReference>
<reference evidence="10" key="1">
    <citation type="submission" date="2020-10" db="EMBL/GenBank/DDBJ databases">
        <authorList>
            <person name="Gilroy R."/>
        </authorList>
    </citation>
    <scope>NUCLEOTIDE SEQUENCE</scope>
    <source>
        <strain evidence="10">F6-4510</strain>
    </source>
</reference>
<organism evidence="10 11">
    <name type="scientific">Candidatus Fimicola merdigallinarum</name>
    <dbReference type="NCBI Taxonomy" id="2840819"/>
    <lineage>
        <taxon>Bacteria</taxon>
        <taxon>Bacillati</taxon>
        <taxon>Bacillota</taxon>
        <taxon>Clostridia</taxon>
        <taxon>Lachnospirales</taxon>
        <taxon>Lachnospiraceae</taxon>
        <taxon>Lachnospiraceae incertae sedis</taxon>
        <taxon>Candidatus Fimicola</taxon>
    </lineage>
</organism>
<dbReference type="AlphaFoldDB" id="A0A9D9DWA6"/>
<dbReference type="PROSITE" id="PS50928">
    <property type="entry name" value="ABC_TM1"/>
    <property type="match status" value="1"/>
</dbReference>
<keyword evidence="2 8" id="KW-0813">Transport</keyword>
<feature type="transmembrane region" description="Helical" evidence="8">
    <location>
        <begin position="20"/>
        <end position="42"/>
    </location>
</feature>
<dbReference type="InterPro" id="IPR043429">
    <property type="entry name" value="ArtM/GltK/GlnP/TcyL/YhdX-like"/>
</dbReference>
<dbReference type="Proteomes" id="UP000823611">
    <property type="component" value="Unassembled WGS sequence"/>
</dbReference>
<evidence type="ECO:0000256" key="6">
    <source>
        <dbReference type="ARBA" id="ARBA00022989"/>
    </source>
</evidence>
<evidence type="ECO:0000256" key="8">
    <source>
        <dbReference type="RuleBase" id="RU363032"/>
    </source>
</evidence>
<dbReference type="GO" id="GO:0006865">
    <property type="term" value="P:amino acid transport"/>
    <property type="evidence" value="ECO:0007669"/>
    <property type="project" value="UniProtKB-KW"/>
</dbReference>
<comment type="subcellular location">
    <subcellularLocation>
        <location evidence="1 8">Cell membrane</location>
        <topology evidence="1 8">Multi-pass membrane protein</topology>
    </subcellularLocation>
</comment>
<keyword evidence="6 8" id="KW-1133">Transmembrane helix</keyword>
<dbReference type="CDD" id="cd06261">
    <property type="entry name" value="TM_PBP2"/>
    <property type="match status" value="1"/>
</dbReference>
<keyword evidence="7 8" id="KW-0472">Membrane</keyword>
<accession>A0A9D9DWA6</accession>
<dbReference type="PANTHER" id="PTHR30614:SF0">
    <property type="entry name" value="L-CYSTINE TRANSPORT SYSTEM PERMEASE PROTEIN TCYL"/>
    <property type="match status" value="1"/>
</dbReference>
<protein>
    <submittedName>
        <fullName evidence="10">Amino acid ABC transporter permease</fullName>
    </submittedName>
</protein>
<proteinExistence type="inferred from homology"/>
<keyword evidence="3" id="KW-1003">Cell membrane</keyword>
<keyword evidence="5" id="KW-0029">Amino-acid transport</keyword>
<evidence type="ECO:0000256" key="1">
    <source>
        <dbReference type="ARBA" id="ARBA00004651"/>
    </source>
</evidence>
<comment type="similarity">
    <text evidence="8">Belongs to the binding-protein-dependent transport system permease family.</text>
</comment>
<evidence type="ECO:0000313" key="11">
    <source>
        <dbReference type="Proteomes" id="UP000823611"/>
    </source>
</evidence>
<feature type="transmembrane region" description="Helical" evidence="8">
    <location>
        <begin position="63"/>
        <end position="81"/>
    </location>
</feature>
<dbReference type="InterPro" id="IPR000515">
    <property type="entry name" value="MetI-like"/>
</dbReference>
<feature type="transmembrane region" description="Helical" evidence="8">
    <location>
        <begin position="181"/>
        <end position="200"/>
    </location>
</feature>
<dbReference type="PANTHER" id="PTHR30614">
    <property type="entry name" value="MEMBRANE COMPONENT OF AMINO ACID ABC TRANSPORTER"/>
    <property type="match status" value="1"/>
</dbReference>
<reference evidence="10" key="2">
    <citation type="journal article" date="2021" name="PeerJ">
        <title>Extensive microbial diversity within the chicken gut microbiome revealed by metagenomics and culture.</title>
        <authorList>
            <person name="Gilroy R."/>
            <person name="Ravi A."/>
            <person name="Getino M."/>
            <person name="Pursley I."/>
            <person name="Horton D.L."/>
            <person name="Alikhan N.F."/>
            <person name="Baker D."/>
            <person name="Gharbi K."/>
            <person name="Hall N."/>
            <person name="Watson M."/>
            <person name="Adriaenssens E.M."/>
            <person name="Foster-Nyarko E."/>
            <person name="Jarju S."/>
            <person name="Secka A."/>
            <person name="Antonio M."/>
            <person name="Oren A."/>
            <person name="Chaudhuri R.R."/>
            <person name="La Ragione R."/>
            <person name="Hildebrand F."/>
            <person name="Pallen M.J."/>
        </authorList>
    </citation>
    <scope>NUCLEOTIDE SEQUENCE</scope>
    <source>
        <strain evidence="10">F6-4510</strain>
    </source>
</reference>
<dbReference type="GO" id="GO:0022857">
    <property type="term" value="F:transmembrane transporter activity"/>
    <property type="evidence" value="ECO:0007669"/>
    <property type="project" value="InterPro"/>
</dbReference>
<keyword evidence="4 8" id="KW-0812">Transmembrane</keyword>
<evidence type="ECO:0000256" key="5">
    <source>
        <dbReference type="ARBA" id="ARBA00022970"/>
    </source>
</evidence>
<evidence type="ECO:0000313" key="10">
    <source>
        <dbReference type="EMBL" id="MBO8435332.1"/>
    </source>
</evidence>
<evidence type="ECO:0000256" key="3">
    <source>
        <dbReference type="ARBA" id="ARBA00022475"/>
    </source>
</evidence>
<dbReference type="InterPro" id="IPR035906">
    <property type="entry name" value="MetI-like_sf"/>
</dbReference>
<comment type="caution">
    <text evidence="10">The sequence shown here is derived from an EMBL/GenBank/DDBJ whole genome shotgun (WGS) entry which is preliminary data.</text>
</comment>
<sequence>MDSIFNYFVQIGAGLEVTLKVFAVCIIFSIPLGIIVALCRLSKNIVIRKIAETYIWVLRGTPLLLQIMFVFFGLPVIGISLGSNRLMSAYIPFVLNYAAYFGEIFRSGIQSIEKGQREAASILGFTPFQINMKIVLPQVFKRTLPSVGNEIITLVKDTSLVYIIGLNDVLKLSKGIANRDVTLLPFVVAGVMYLVMTFVITKVLEKVENKVIYEE</sequence>